<dbReference type="GO" id="GO:0005736">
    <property type="term" value="C:RNA polymerase I complex"/>
    <property type="evidence" value="ECO:0007669"/>
    <property type="project" value="TreeGrafter"/>
</dbReference>
<reference evidence="4" key="2">
    <citation type="submission" date="2025-08" db="UniProtKB">
        <authorList>
            <consortium name="Ensembl"/>
        </authorList>
    </citation>
    <scope>IDENTIFICATION</scope>
</reference>
<dbReference type="SUPFAM" id="SSF63562">
    <property type="entry name" value="RPB6/omega subunit-like"/>
    <property type="match status" value="1"/>
</dbReference>
<evidence type="ECO:0000256" key="1">
    <source>
        <dbReference type="ARBA" id="ARBA00022478"/>
    </source>
</evidence>
<dbReference type="Gene3D" id="3.90.940.10">
    <property type="match status" value="1"/>
</dbReference>
<evidence type="ECO:0000256" key="3">
    <source>
        <dbReference type="SAM" id="MobiDB-lite"/>
    </source>
</evidence>
<keyword evidence="2" id="KW-0804">Transcription</keyword>
<feature type="compositionally biased region" description="Basic and acidic residues" evidence="3">
    <location>
        <begin position="199"/>
        <end position="220"/>
    </location>
</feature>
<protein>
    <recommendedName>
        <fullName evidence="5">RNA polymerase Rpb6</fullName>
    </recommendedName>
</protein>
<sequence length="279" mass="30741">MVTKTNCSAHVPISRPACLPEVITARSRRRRRVLLASREAEVFCSPVSARVCVAEPGGCCAGVMSDNEDNFDGDDFDDVEEDEGLDDLENAEEEGQENVEILPSGERPQANQKRITTPYMTKYERARVLGTRALQIASCPGKQEAAERSPISDFLPAAGRNGGHLEEGCFEKRGVGNRLERKAGDVRPCDGGAGGGDRSFTDRHEGAQGPEDPHHHSPLPARRELRRLGRRRAHHHRLSWSQPLDWASTRGSSHSLFIVFIRVNSKFFNLSTPSASCCL</sequence>
<dbReference type="PANTHER" id="PTHR47227">
    <property type="entry name" value="DNA-DIRECTED RNA POLYMERASE SUBUNIT K"/>
    <property type="match status" value="1"/>
</dbReference>
<dbReference type="GO" id="GO:0005665">
    <property type="term" value="C:RNA polymerase II, core complex"/>
    <property type="evidence" value="ECO:0007669"/>
    <property type="project" value="TreeGrafter"/>
</dbReference>
<proteinExistence type="predicted"/>
<feature type="region of interest" description="Disordered" evidence="3">
    <location>
        <begin position="141"/>
        <end position="167"/>
    </location>
</feature>
<dbReference type="GO" id="GO:0003899">
    <property type="term" value="F:DNA-directed RNA polymerase activity"/>
    <property type="evidence" value="ECO:0007669"/>
    <property type="project" value="InterPro"/>
</dbReference>
<keyword evidence="1" id="KW-0240">DNA-directed RNA polymerase</keyword>
<dbReference type="GO" id="GO:0006366">
    <property type="term" value="P:transcription by RNA polymerase II"/>
    <property type="evidence" value="ECO:0007669"/>
    <property type="project" value="TreeGrafter"/>
</dbReference>
<dbReference type="Ensembl" id="ENSCHIT00010060669.1">
    <property type="protein sequence ID" value="ENSCHIP00010043706.1"/>
    <property type="gene ID" value="ENSCHIG00010031750.1"/>
</dbReference>
<dbReference type="PANTHER" id="PTHR47227:SF5">
    <property type="entry name" value="DNA-DIRECTED RNA POLYMERASES I, II, AND III SUBUNIT RPABC2"/>
    <property type="match status" value="1"/>
</dbReference>
<dbReference type="InterPro" id="IPR036161">
    <property type="entry name" value="RPB6/omega-like_sf"/>
</dbReference>
<evidence type="ECO:0000313" key="4">
    <source>
        <dbReference type="Ensembl" id="ENSCHIP00010043706.1"/>
    </source>
</evidence>
<dbReference type="GO" id="GO:0005666">
    <property type="term" value="C:RNA polymerase III complex"/>
    <property type="evidence" value="ECO:0007669"/>
    <property type="project" value="TreeGrafter"/>
</dbReference>
<name>A0A8C2Y427_CAPHI</name>
<accession>A0A8C2Y427</accession>
<organism evidence="4">
    <name type="scientific">Capra hircus</name>
    <name type="common">Goat</name>
    <dbReference type="NCBI Taxonomy" id="9925"/>
    <lineage>
        <taxon>Eukaryota</taxon>
        <taxon>Metazoa</taxon>
        <taxon>Chordata</taxon>
        <taxon>Craniata</taxon>
        <taxon>Vertebrata</taxon>
        <taxon>Euteleostomi</taxon>
        <taxon>Mammalia</taxon>
        <taxon>Eutheria</taxon>
        <taxon>Laurasiatheria</taxon>
        <taxon>Artiodactyla</taxon>
        <taxon>Ruminantia</taxon>
        <taxon>Pecora</taxon>
        <taxon>Bovidae</taxon>
        <taxon>Caprinae</taxon>
        <taxon>Capra</taxon>
    </lineage>
</organism>
<evidence type="ECO:0000256" key="2">
    <source>
        <dbReference type="ARBA" id="ARBA00023163"/>
    </source>
</evidence>
<dbReference type="AlphaFoldDB" id="A0A8C2Y427"/>
<dbReference type="GO" id="GO:0042797">
    <property type="term" value="P:tRNA transcription by RNA polymerase III"/>
    <property type="evidence" value="ECO:0007669"/>
    <property type="project" value="TreeGrafter"/>
</dbReference>
<dbReference type="PROSITE" id="PS01111">
    <property type="entry name" value="RNA_POL_K_14KD"/>
    <property type="match status" value="1"/>
</dbReference>
<reference evidence="4" key="1">
    <citation type="submission" date="2019-03" db="EMBL/GenBank/DDBJ databases">
        <title>Genome sequencing and reference-guided assembly of Black Bengal Goat (Capra hircus).</title>
        <authorList>
            <person name="Siddiki A.Z."/>
            <person name="Baten A."/>
            <person name="Billah M."/>
            <person name="Alam M.A.U."/>
            <person name="Shawrob K.S.M."/>
            <person name="Saha S."/>
            <person name="Chowdhury M."/>
            <person name="Rahman A.H."/>
            <person name="Stear M."/>
            <person name="Miah G."/>
            <person name="Das G.B."/>
            <person name="Hossain M.M."/>
            <person name="Kumkum M."/>
            <person name="Islam M.S."/>
            <person name="Mollah A.M."/>
            <person name="Ahsan A."/>
            <person name="Tusar F."/>
            <person name="Khan M.K.I."/>
        </authorList>
    </citation>
    <scope>NUCLEOTIDE SEQUENCE [LARGE SCALE GENOMIC DNA]</scope>
</reference>
<feature type="region of interest" description="Disordered" evidence="3">
    <location>
        <begin position="182"/>
        <end position="220"/>
    </location>
</feature>
<dbReference type="GO" id="GO:0003677">
    <property type="term" value="F:DNA binding"/>
    <property type="evidence" value="ECO:0007669"/>
    <property type="project" value="InterPro"/>
</dbReference>
<evidence type="ECO:0008006" key="5">
    <source>
        <dbReference type="Google" id="ProtNLM"/>
    </source>
</evidence>
<feature type="region of interest" description="Disordered" evidence="3">
    <location>
        <begin position="91"/>
        <end position="113"/>
    </location>
</feature>
<dbReference type="InterPro" id="IPR020708">
    <property type="entry name" value="DNA-dir_RNA_polK_14-18kDa_CS"/>
</dbReference>
<dbReference type="GO" id="GO:0006360">
    <property type="term" value="P:transcription by RNA polymerase I"/>
    <property type="evidence" value="ECO:0007669"/>
    <property type="project" value="TreeGrafter"/>
</dbReference>